<evidence type="ECO:0000313" key="3">
    <source>
        <dbReference type="Proteomes" id="UP000258925"/>
    </source>
</evidence>
<name>D1LWI5_BPPRP</name>
<gene>
    <name evidence="2" type="ORF">PCPG_00041</name>
</gene>
<dbReference type="RefSeq" id="YP_214219.1">
    <property type="nucleotide sequence ID" value="NC_006882.2"/>
</dbReference>
<organismHost>
    <name type="scientific">Prochlorococcus</name>
    <dbReference type="NCBI Taxonomy" id="1218"/>
</organismHost>
<dbReference type="EMBL" id="GU071093">
    <property type="protein sequence ID" value="ACY76244.1"/>
    <property type="molecule type" value="Genomic_DNA"/>
</dbReference>
<proteinExistence type="predicted"/>
<protein>
    <submittedName>
        <fullName evidence="2">Uncharacterized protein</fullName>
    </submittedName>
</protein>
<reference evidence="2 3" key="1">
    <citation type="submission" date="2009-10" db="EMBL/GenBank/DDBJ databases">
        <title>The Genome Sequence of Prochlorococcus phage P-SSP7.</title>
        <authorList>
            <consortium name="The Broad Institute Genome Sequencing Platform"/>
            <person name="Henn M.R."/>
            <person name="Sullivan M.S."/>
            <person name="Osburne M.S."/>
            <person name="Levin J."/>
            <person name="Malboeuf C."/>
            <person name="Casali M."/>
            <person name="Russ C."/>
            <person name="Lennon N."/>
            <person name="Chapman S.B."/>
            <person name="Erlich R."/>
            <person name="Young S.K."/>
            <person name="Koehrsen M."/>
            <person name="Yandava C."/>
            <person name="Zeng Q."/>
            <person name="Alvarado L."/>
            <person name="Anderson S."/>
            <person name="Berlin A."/>
            <person name="Borenstein D."/>
            <person name="Chen Z."/>
            <person name="Engels R."/>
            <person name="Freedman E."/>
            <person name="Gellesch M."/>
            <person name="Goldberg J."/>
            <person name="Green L."/>
            <person name="Griggs A."/>
            <person name="Gujja S."/>
            <person name="Heilman E.R."/>
            <person name="Heiman D."/>
            <person name="Hepburn T."/>
            <person name="Howarth C."/>
            <person name="Jen D."/>
            <person name="Larson L."/>
            <person name="Lewis B."/>
            <person name="Mehta T."/>
            <person name="Park D."/>
            <person name="Pearson M."/>
            <person name="Richards J."/>
            <person name="Rizzolo K."/>
            <person name="Roberts A."/>
            <person name="Ryan E."/>
            <person name="Saif S."/>
            <person name="Shea T."/>
            <person name="Shenoy N."/>
            <person name="Sisk P."/>
            <person name="Stolte C."/>
            <person name="Sykes S."/>
            <person name="Walk T."/>
            <person name="White J."/>
            <person name="Yu Q."/>
            <person name="Coleman M.L."/>
            <person name="Huang K.H."/>
            <person name="Weigele P.R."/>
            <person name="DeFrancesco A.S."/>
            <person name="Kern S.E."/>
            <person name="Thompson L.R."/>
            <person name="Fu R."/>
            <person name="Hombeck B."/>
            <person name="Chisholm S.W."/>
            <person name="Haas B."/>
            <person name="Nusbaum C."/>
            <person name="Birren B."/>
        </authorList>
    </citation>
    <scope>NUCLEOTIDE SEQUENCE [LARGE SCALE GENOMIC DNA]</scope>
    <source>
        <strain evidence="2 3">P-SSP7</strain>
    </source>
</reference>
<dbReference type="KEGG" id="vg:3294714"/>
<evidence type="ECO:0000313" key="2">
    <source>
        <dbReference type="EMBL" id="ACY76244.1"/>
    </source>
</evidence>
<organism evidence="2 3">
    <name type="scientific">Prochlorococcus phage P-SSP7</name>
    <dbReference type="NCBI Taxonomy" id="268748"/>
    <lineage>
        <taxon>Viruses</taxon>
        <taxon>Duplodnaviria</taxon>
        <taxon>Heunggongvirae</taxon>
        <taxon>Uroviricota</taxon>
        <taxon>Caudoviricetes</taxon>
        <taxon>Autographivirales</taxon>
        <taxon>Sechaudvirinae</taxon>
        <taxon>Tiamatvirus</taxon>
    </lineage>
</organism>
<dbReference type="Proteomes" id="UP000258925">
    <property type="component" value="Segment"/>
</dbReference>
<evidence type="ECO:0000256" key="1">
    <source>
        <dbReference type="SAM" id="Phobius"/>
    </source>
</evidence>
<keyword evidence="1" id="KW-1133">Transmembrane helix</keyword>
<accession>D1LWI5</accession>
<feature type="transmembrane region" description="Helical" evidence="1">
    <location>
        <begin position="74"/>
        <end position="100"/>
    </location>
</feature>
<keyword evidence="1" id="KW-0812">Transmembrane</keyword>
<sequence>MPTIVIPPVQNIETISIPLPTGNVPFYKPLVVPPSDLREPEGVQAEASDEVDTGIRNVNIPVLDFNVPLPENEILITASTTAVVSVAATLTATAAFKYVVTAMKPILKTAWKKLSPKSQKV</sequence>
<keyword evidence="1" id="KW-0472">Membrane</keyword>